<feature type="signal peptide" evidence="1">
    <location>
        <begin position="1"/>
        <end position="29"/>
    </location>
</feature>
<evidence type="ECO:0000256" key="1">
    <source>
        <dbReference type="SAM" id="SignalP"/>
    </source>
</evidence>
<evidence type="ECO:0000313" key="3">
    <source>
        <dbReference type="Proteomes" id="UP000192578"/>
    </source>
</evidence>
<protein>
    <submittedName>
        <fullName evidence="2">Uncharacterized protein</fullName>
    </submittedName>
</protein>
<gene>
    <name evidence="2" type="ORF">BV898_16335</name>
</gene>
<keyword evidence="1" id="KW-0732">Signal</keyword>
<keyword evidence="3" id="KW-1185">Reference proteome</keyword>
<comment type="caution">
    <text evidence="2">The sequence shown here is derived from an EMBL/GenBank/DDBJ whole genome shotgun (WGS) entry which is preliminary data.</text>
</comment>
<name>A0A9X6RL10_HYPEX</name>
<evidence type="ECO:0000313" key="2">
    <source>
        <dbReference type="EMBL" id="OWA51873.1"/>
    </source>
</evidence>
<dbReference type="AlphaFoldDB" id="A0A9X6RL10"/>
<dbReference type="Proteomes" id="UP000192578">
    <property type="component" value="Unassembled WGS sequence"/>
</dbReference>
<feature type="chain" id="PRO_5040928266" evidence="1">
    <location>
        <begin position="30"/>
        <end position="130"/>
    </location>
</feature>
<organism evidence="2 3">
    <name type="scientific">Hypsibius exemplaris</name>
    <name type="common">Freshwater tardigrade</name>
    <dbReference type="NCBI Taxonomy" id="2072580"/>
    <lineage>
        <taxon>Eukaryota</taxon>
        <taxon>Metazoa</taxon>
        <taxon>Ecdysozoa</taxon>
        <taxon>Tardigrada</taxon>
        <taxon>Eutardigrada</taxon>
        <taxon>Parachela</taxon>
        <taxon>Hypsibioidea</taxon>
        <taxon>Hypsibiidae</taxon>
        <taxon>Hypsibius</taxon>
    </lineage>
</organism>
<proteinExistence type="predicted"/>
<dbReference type="EMBL" id="MTYJ01000242">
    <property type="protein sequence ID" value="OWA51873.1"/>
    <property type="molecule type" value="Genomic_DNA"/>
</dbReference>
<sequence>MSTALKVSVYVCLAAVLLTQALISAAVDADAPWNACTGARYSSCQTKPGNTRKAPDGVCTSAGLCRPWNNCEKANKGKQCDYKNKEYCRGSVCKKDEPIGGTCDTDGWICSELGSAGRCSGGVCGTWPRG</sequence>
<accession>A0A9X6RL10</accession>
<reference evidence="3" key="1">
    <citation type="submission" date="2017-01" db="EMBL/GenBank/DDBJ databases">
        <title>Comparative genomics of anhydrobiosis in the tardigrade Hypsibius dujardini.</title>
        <authorList>
            <person name="Yoshida Y."/>
            <person name="Koutsovoulos G."/>
            <person name="Laetsch D."/>
            <person name="Stevens L."/>
            <person name="Kumar S."/>
            <person name="Horikawa D."/>
            <person name="Ishino K."/>
            <person name="Komine S."/>
            <person name="Tomita M."/>
            <person name="Blaxter M."/>
            <person name="Arakawa K."/>
        </authorList>
    </citation>
    <scope>NUCLEOTIDE SEQUENCE [LARGE SCALE GENOMIC DNA]</scope>
    <source>
        <strain evidence="3">Z151</strain>
    </source>
</reference>